<reference evidence="1" key="1">
    <citation type="submission" date="2021-01" db="EMBL/GenBank/DDBJ databases">
        <authorList>
            <person name="Corre E."/>
            <person name="Pelletier E."/>
            <person name="Niang G."/>
            <person name="Scheremetjew M."/>
            <person name="Finn R."/>
            <person name="Kale V."/>
            <person name="Holt S."/>
            <person name="Cochrane G."/>
            <person name="Meng A."/>
            <person name="Brown T."/>
            <person name="Cohen L."/>
        </authorList>
    </citation>
    <scope>NUCLEOTIDE SEQUENCE</scope>
    <source>
        <strain evidence="1">CCMP1374</strain>
    </source>
</reference>
<protein>
    <submittedName>
        <fullName evidence="1">Uncharacterized protein</fullName>
    </submittedName>
</protein>
<sequence>MAFALSSLMSTAFAPMHLQTFQPRVSTMQIRAAVDPNLLELPLTLLSAAAKDLSILGAADEVARTTVHLSQATLEQATLNGMSLLLILMVGPLAMSMLFPKADVPEDEVESDWRASSFTDVPTTVEPGWLTCDMRVPLPAYPDLENACHLINTINGARWWLCTSESYPNCLPSKDFSDYYKHPVYVCQVE</sequence>
<organism evidence="1">
    <name type="scientific">Phaeocystis antarctica</name>
    <dbReference type="NCBI Taxonomy" id="33657"/>
    <lineage>
        <taxon>Eukaryota</taxon>
        <taxon>Haptista</taxon>
        <taxon>Haptophyta</taxon>
        <taxon>Prymnesiophyceae</taxon>
        <taxon>Phaeocystales</taxon>
        <taxon>Phaeocystaceae</taxon>
        <taxon>Phaeocystis</taxon>
    </lineage>
</organism>
<gene>
    <name evidence="1" type="ORF">PANT1444_LOCUS12123</name>
</gene>
<evidence type="ECO:0000313" key="1">
    <source>
        <dbReference type="EMBL" id="CAD8492590.1"/>
    </source>
</evidence>
<dbReference type="AlphaFoldDB" id="A0A7S0HP64"/>
<accession>A0A7S0HP64</accession>
<proteinExistence type="predicted"/>
<dbReference type="EMBL" id="HBEP01021621">
    <property type="protein sequence ID" value="CAD8492590.1"/>
    <property type="molecule type" value="Transcribed_RNA"/>
</dbReference>
<name>A0A7S0HP64_9EUKA</name>